<gene>
    <name evidence="1" type="ORF">EV202_10537</name>
</gene>
<evidence type="ECO:0000313" key="1">
    <source>
        <dbReference type="EMBL" id="TCO94338.1"/>
    </source>
</evidence>
<dbReference type="EMBL" id="SLXB01000005">
    <property type="protein sequence ID" value="TCO94338.1"/>
    <property type="molecule type" value="Genomic_DNA"/>
</dbReference>
<comment type="caution">
    <text evidence="1">The sequence shown here is derived from an EMBL/GenBank/DDBJ whole genome shotgun (WGS) entry which is preliminary data.</text>
</comment>
<evidence type="ECO:0000313" key="2">
    <source>
        <dbReference type="Proteomes" id="UP000295600"/>
    </source>
</evidence>
<protein>
    <submittedName>
        <fullName evidence="1">Uncharacterized protein</fullName>
    </submittedName>
</protein>
<name>A0A4R2LMR4_9BACE</name>
<organism evidence="1 2">
    <name type="scientific">Prevotella heparinolytica</name>
    <dbReference type="NCBI Taxonomy" id="28113"/>
    <lineage>
        <taxon>Bacteria</taxon>
        <taxon>Pseudomonadati</taxon>
        <taxon>Bacteroidota</taxon>
        <taxon>Bacteroidia</taxon>
        <taxon>Bacteroidales</taxon>
        <taxon>Bacteroidaceae</taxon>
        <taxon>Bacteroides</taxon>
    </lineage>
</organism>
<sequence>MGYFGNIVSTYYKNIFRKDNMEYYRRFGSNNLVYDYLVF</sequence>
<dbReference type="AlphaFoldDB" id="A0A4R2LMR4"/>
<proteinExistence type="predicted"/>
<accession>A0A4R2LMR4</accession>
<dbReference type="Proteomes" id="UP000295600">
    <property type="component" value="Unassembled WGS sequence"/>
</dbReference>
<reference evidence="1 2" key="1">
    <citation type="submission" date="2019-03" db="EMBL/GenBank/DDBJ databases">
        <title>Genomic Encyclopedia of Type Strains, Phase IV (KMG-IV): sequencing the most valuable type-strain genomes for metagenomic binning, comparative biology and taxonomic classification.</title>
        <authorList>
            <person name="Goeker M."/>
        </authorList>
    </citation>
    <scope>NUCLEOTIDE SEQUENCE [LARGE SCALE GENOMIC DNA]</scope>
    <source>
        <strain evidence="1 2">DSM 23917</strain>
    </source>
</reference>